<organism evidence="2 3">
    <name type="scientific">Pseudomonas batumici</name>
    <dbReference type="NCBI Taxonomy" id="226910"/>
    <lineage>
        <taxon>Bacteria</taxon>
        <taxon>Pseudomonadati</taxon>
        <taxon>Pseudomonadota</taxon>
        <taxon>Gammaproteobacteria</taxon>
        <taxon>Pseudomonadales</taxon>
        <taxon>Pseudomonadaceae</taxon>
        <taxon>Pseudomonas</taxon>
    </lineage>
</organism>
<name>A0A0C2I239_9PSED</name>
<evidence type="ECO:0000313" key="2">
    <source>
        <dbReference type="EMBL" id="KIH83331.1"/>
    </source>
</evidence>
<dbReference type="PATRIC" id="fig|226910.6.peg.2818"/>
<accession>A0A0C2I239</accession>
<keyword evidence="1" id="KW-1133">Transmembrane helix</keyword>
<dbReference type="AlphaFoldDB" id="A0A0C2I239"/>
<feature type="transmembrane region" description="Helical" evidence="1">
    <location>
        <begin position="16"/>
        <end position="34"/>
    </location>
</feature>
<keyword evidence="1" id="KW-0472">Membrane</keyword>
<reference evidence="2 3" key="1">
    <citation type="submission" date="2015-01" db="EMBL/GenBank/DDBJ databases">
        <title>Complete genome of Pseudomonas batumici UCM B-321 producer of the batumin antibiotic with strong antistaphilococcal and potential anticancer activity.</title>
        <authorList>
            <person name="Klochko V.V."/>
            <person name="Zelena L.B."/>
            <person name="Elena K.A."/>
            <person name="Reva O.N."/>
        </authorList>
    </citation>
    <scope>NUCLEOTIDE SEQUENCE [LARGE SCALE GENOMIC DNA]</scope>
    <source>
        <strain evidence="2 3">UCM B-321</strain>
    </source>
</reference>
<gene>
    <name evidence="2" type="ORF">UCMB321_2827</name>
</gene>
<dbReference type="STRING" id="226910.UCMB321_2827"/>
<proteinExistence type="predicted"/>
<sequence>MSNPVKARKSDSTVDAWAILFLIILVVATAVFWVSHK</sequence>
<dbReference type="EMBL" id="JXDG01000037">
    <property type="protein sequence ID" value="KIH83331.1"/>
    <property type="molecule type" value="Genomic_DNA"/>
</dbReference>
<comment type="caution">
    <text evidence="2">The sequence shown here is derived from an EMBL/GenBank/DDBJ whole genome shotgun (WGS) entry which is preliminary data.</text>
</comment>
<evidence type="ECO:0000313" key="3">
    <source>
        <dbReference type="Proteomes" id="UP000031535"/>
    </source>
</evidence>
<protein>
    <submittedName>
        <fullName evidence="2">Uncharacterized protein</fullName>
    </submittedName>
</protein>
<dbReference type="Proteomes" id="UP000031535">
    <property type="component" value="Unassembled WGS sequence"/>
</dbReference>
<keyword evidence="3" id="KW-1185">Reference proteome</keyword>
<evidence type="ECO:0000256" key="1">
    <source>
        <dbReference type="SAM" id="Phobius"/>
    </source>
</evidence>
<keyword evidence="1" id="KW-0812">Transmembrane</keyword>